<evidence type="ECO:0000256" key="1">
    <source>
        <dbReference type="SAM" id="SignalP"/>
    </source>
</evidence>
<proteinExistence type="predicted"/>
<gene>
    <name evidence="2" type="ORF">DVH21_02120</name>
</gene>
<name>A0A6N3JV98_9ACTN</name>
<dbReference type="Proteomes" id="UP000253958">
    <property type="component" value="Chromosome"/>
</dbReference>
<accession>A0A6N3JV98</accession>
<feature type="chain" id="PRO_5026781294" description="Secreted protein" evidence="1">
    <location>
        <begin position="29"/>
        <end position="166"/>
    </location>
</feature>
<dbReference type="AlphaFoldDB" id="A0A6N3JV98"/>
<evidence type="ECO:0000313" key="3">
    <source>
        <dbReference type="Proteomes" id="UP000253958"/>
    </source>
</evidence>
<evidence type="ECO:0008006" key="4">
    <source>
        <dbReference type="Google" id="ProtNLM"/>
    </source>
</evidence>
<organism evidence="2 3">
    <name type="scientific">Micromonospora aurantiaca</name>
    <name type="common">nom. illeg.</name>
    <dbReference type="NCBI Taxonomy" id="47850"/>
    <lineage>
        <taxon>Bacteria</taxon>
        <taxon>Bacillati</taxon>
        <taxon>Actinomycetota</taxon>
        <taxon>Actinomycetes</taxon>
        <taxon>Micromonosporales</taxon>
        <taxon>Micromonosporaceae</taxon>
        <taxon>Micromonospora</taxon>
    </lineage>
</organism>
<keyword evidence="1" id="KW-0732">Signal</keyword>
<reference evidence="2 3" key="2">
    <citation type="submission" date="2018-08" db="EMBL/GenBank/DDBJ databases">
        <title>Streptomyces kandeliansis sp. nov., an endophytic bacterium isolated from mangrove plant.</title>
        <authorList>
            <person name="Wang R."/>
        </authorList>
    </citation>
    <scope>NUCLEOTIDE SEQUENCE [LARGE SCALE GENOMIC DNA]</scope>
    <source>
        <strain evidence="3">H14(2018)</strain>
    </source>
</reference>
<evidence type="ECO:0000313" key="2">
    <source>
        <dbReference type="EMBL" id="AXH88819.1"/>
    </source>
</evidence>
<dbReference type="EMBL" id="CP031263">
    <property type="protein sequence ID" value="AXH88819.1"/>
    <property type="molecule type" value="Genomic_DNA"/>
</dbReference>
<feature type="signal peptide" evidence="1">
    <location>
        <begin position="1"/>
        <end position="28"/>
    </location>
</feature>
<protein>
    <recommendedName>
        <fullName evidence="4">Secreted protein</fullName>
    </recommendedName>
</protein>
<sequence length="166" mass="18199">MLRVGRRTTAILLAITTILAITATSAAANDAQSPKSGQPSSDLFRTDERGALARLKLAQSSPQPMAAIVYADINCFNIPTMYVKDKGWGVGAQANKQVDVYRDLFIDGQWWKTTENWPWTSSTGSWSTPTGDHGTLIGGARYMLWVTAYYEATGSYIGRATDYCDM</sequence>
<reference evidence="2 3" key="1">
    <citation type="submission" date="2018-07" db="EMBL/GenBank/DDBJ databases">
        <authorList>
            <person name="Ye Y."/>
        </authorList>
    </citation>
    <scope>NUCLEOTIDE SEQUENCE [LARGE SCALE GENOMIC DNA]</scope>
    <source>
        <strain evidence="3">H14(2018)</strain>
    </source>
</reference>